<dbReference type="InterPro" id="IPR041418">
    <property type="entry name" value="SAM_3"/>
</dbReference>
<dbReference type="Pfam" id="PF22975">
    <property type="entry name" value="EPS8_2nd"/>
    <property type="match status" value="1"/>
</dbReference>
<evidence type="ECO:0000256" key="3">
    <source>
        <dbReference type="ARBA" id="ARBA00022443"/>
    </source>
</evidence>
<dbReference type="GO" id="GO:0035023">
    <property type="term" value="P:regulation of Rho protein signal transduction"/>
    <property type="evidence" value="ECO:0007669"/>
    <property type="project" value="TreeGrafter"/>
</dbReference>
<evidence type="ECO:0000256" key="4">
    <source>
        <dbReference type="ARBA" id="ARBA00022490"/>
    </source>
</evidence>
<dbReference type="SUPFAM" id="SSF50044">
    <property type="entry name" value="SH3-domain"/>
    <property type="match status" value="1"/>
</dbReference>
<dbReference type="SMART" id="SM00326">
    <property type="entry name" value="SH3"/>
    <property type="match status" value="1"/>
</dbReference>
<evidence type="ECO:0000313" key="10">
    <source>
        <dbReference type="Proteomes" id="UP000694580"/>
    </source>
</evidence>
<dbReference type="GO" id="GO:0005737">
    <property type="term" value="C:cytoplasm"/>
    <property type="evidence" value="ECO:0007669"/>
    <property type="project" value="UniProtKB-SubCell"/>
</dbReference>
<keyword evidence="10" id="KW-1185">Reference proteome</keyword>
<dbReference type="InterPro" id="IPR036028">
    <property type="entry name" value="SH3-like_dom_sf"/>
</dbReference>
<dbReference type="GeneTree" id="ENSGT00940000158169"/>
<feature type="domain" description="SH3" evidence="8">
    <location>
        <begin position="417"/>
        <end position="476"/>
    </location>
</feature>
<dbReference type="InterPro" id="IPR039801">
    <property type="entry name" value="EPS8-like"/>
</dbReference>
<reference evidence="9" key="2">
    <citation type="submission" date="2025-09" db="UniProtKB">
        <authorList>
            <consortium name="Ensembl"/>
        </authorList>
    </citation>
    <scope>IDENTIFICATION</scope>
</reference>
<dbReference type="SUPFAM" id="SSF47769">
    <property type="entry name" value="SAM/Pointed domain"/>
    <property type="match status" value="1"/>
</dbReference>
<feature type="region of interest" description="Disordered" evidence="7">
    <location>
        <begin position="375"/>
        <end position="415"/>
    </location>
</feature>
<dbReference type="InterPro" id="IPR055093">
    <property type="entry name" value="EPS8_2nd"/>
</dbReference>
<dbReference type="Proteomes" id="UP000694580">
    <property type="component" value="Unplaced"/>
</dbReference>
<name>A0AAY4D373_9TELE</name>
<sequence length="556" mass="63210">MFQINSPHGLPSRGFSYEEPSIPRPSVSRPSGKSIYLQRKEYSESISQEPENFLYRVEHLLTCELNGQQIRSLDDCVTRLKHLDSKGKVWGQEMILEVQGNALQLSDTETKEELESLPLTSITQTAAVLDSCDYTSLLMVTVHKRHRRFPQVFLFQCDDVGVRVPPRLGQYCGSLNGGREERGECRYIRQTPQPAHSTVQHVFHCILNLQEIFNHVLSDIEFFTGKVSASLQQDDQDKKKNKKNKKEKGNFIHTQITIEYFSYLQKMKYGFNLLGKLNGKINNPSAPEFIHHLFGSLNLIFPWYSSNVASSVVTPLMTEDALFLLSQTVTPGEHKLWSSLGDAWRTPRSEWPNGDQIPAYLPVFYDGWQIPMPVPPNSQNWQGARDSSQRFPSRSEYQQESAQDRRARNLPSTRSSEPPLLMRVIYNLVARNSQELSVMRGEMVQVLEKSRQWWKVRNSRGAEGSVPHNILEPGAPSLDTRSTPAEVRAWLQYKGFSKSTLNCLSVFNGELLLTMSQNNMRMICPDEGGRVFFQLQAVKSSLALASEAGPGQYNGF</sequence>
<dbReference type="CDD" id="cd01210">
    <property type="entry name" value="PTB_EPS8"/>
    <property type="match status" value="1"/>
</dbReference>
<dbReference type="GO" id="GO:0007266">
    <property type="term" value="P:Rho protein signal transduction"/>
    <property type="evidence" value="ECO:0007669"/>
    <property type="project" value="TreeGrafter"/>
</dbReference>
<dbReference type="CDD" id="cd11764">
    <property type="entry name" value="SH3_Eps8"/>
    <property type="match status" value="1"/>
</dbReference>
<evidence type="ECO:0000256" key="1">
    <source>
        <dbReference type="ARBA" id="ARBA00004496"/>
    </source>
</evidence>
<reference evidence="9" key="1">
    <citation type="submission" date="2025-08" db="UniProtKB">
        <authorList>
            <consortium name="Ensembl"/>
        </authorList>
    </citation>
    <scope>IDENTIFICATION</scope>
</reference>
<evidence type="ECO:0000256" key="7">
    <source>
        <dbReference type="SAM" id="MobiDB-lite"/>
    </source>
</evidence>
<keyword evidence="3 6" id="KW-0728">SH3 domain</keyword>
<evidence type="ECO:0000256" key="2">
    <source>
        <dbReference type="ARBA" id="ARBA00006197"/>
    </source>
</evidence>
<dbReference type="PANTHER" id="PTHR12287:SF22">
    <property type="entry name" value="EPIDERMAL GROWTH FACTOR RECEPTOR KINASE SUBSTRATE 8-LIKE PROTEIN 3"/>
    <property type="match status" value="1"/>
</dbReference>
<dbReference type="PROSITE" id="PS50002">
    <property type="entry name" value="SH3"/>
    <property type="match status" value="1"/>
</dbReference>
<dbReference type="SUPFAM" id="SSF50729">
    <property type="entry name" value="PH domain-like"/>
    <property type="match status" value="1"/>
</dbReference>
<comment type="subcellular location">
    <subcellularLocation>
        <location evidence="1">Cytoplasm</location>
    </subcellularLocation>
</comment>
<organism evidence="9 10">
    <name type="scientific">Denticeps clupeoides</name>
    <name type="common">denticle herring</name>
    <dbReference type="NCBI Taxonomy" id="299321"/>
    <lineage>
        <taxon>Eukaryota</taxon>
        <taxon>Metazoa</taxon>
        <taxon>Chordata</taxon>
        <taxon>Craniata</taxon>
        <taxon>Vertebrata</taxon>
        <taxon>Euteleostomi</taxon>
        <taxon>Actinopterygii</taxon>
        <taxon>Neopterygii</taxon>
        <taxon>Teleostei</taxon>
        <taxon>Clupei</taxon>
        <taxon>Clupeiformes</taxon>
        <taxon>Denticipitoidei</taxon>
        <taxon>Denticipitidae</taxon>
        <taxon>Denticeps</taxon>
    </lineage>
</organism>
<dbReference type="Gene3D" id="2.30.29.30">
    <property type="entry name" value="Pleckstrin-homology domain (PH domain)/Phosphotyrosine-binding domain (PTB)"/>
    <property type="match status" value="1"/>
</dbReference>
<feature type="compositionally biased region" description="Polar residues" evidence="7">
    <location>
        <begin position="377"/>
        <end position="401"/>
    </location>
</feature>
<evidence type="ECO:0000256" key="6">
    <source>
        <dbReference type="PROSITE-ProRule" id="PRU00192"/>
    </source>
</evidence>
<keyword evidence="4" id="KW-0963">Cytoplasm</keyword>
<dbReference type="Pfam" id="PF00018">
    <property type="entry name" value="SH3_1"/>
    <property type="match status" value="1"/>
</dbReference>
<dbReference type="AlphaFoldDB" id="A0AAY4D373"/>
<dbReference type="GO" id="GO:1900029">
    <property type="term" value="P:positive regulation of ruffle assembly"/>
    <property type="evidence" value="ECO:0007669"/>
    <property type="project" value="TreeGrafter"/>
</dbReference>
<dbReference type="Gene3D" id="2.30.30.40">
    <property type="entry name" value="SH3 Domains"/>
    <property type="match status" value="1"/>
</dbReference>
<dbReference type="InterPro" id="IPR011993">
    <property type="entry name" value="PH-like_dom_sf"/>
</dbReference>
<evidence type="ECO:0000256" key="5">
    <source>
        <dbReference type="ARBA" id="ARBA00022553"/>
    </source>
</evidence>
<dbReference type="InterPro" id="IPR033928">
    <property type="entry name" value="EPS8_PTB"/>
</dbReference>
<dbReference type="InterPro" id="IPR035462">
    <property type="entry name" value="Eps8_SH3"/>
</dbReference>
<evidence type="ECO:0000259" key="8">
    <source>
        <dbReference type="PROSITE" id="PS50002"/>
    </source>
</evidence>
<dbReference type="InterPro" id="IPR013625">
    <property type="entry name" value="PTB"/>
</dbReference>
<dbReference type="InterPro" id="IPR013761">
    <property type="entry name" value="SAM/pointed_sf"/>
</dbReference>
<dbReference type="GO" id="GO:0003779">
    <property type="term" value="F:actin binding"/>
    <property type="evidence" value="ECO:0007669"/>
    <property type="project" value="TreeGrafter"/>
</dbReference>
<dbReference type="InterPro" id="IPR001452">
    <property type="entry name" value="SH3_domain"/>
</dbReference>
<proteinExistence type="inferred from homology"/>
<dbReference type="Pfam" id="PF08416">
    <property type="entry name" value="PTB"/>
    <property type="match status" value="1"/>
</dbReference>
<keyword evidence="5" id="KW-0597">Phosphoprotein</keyword>
<dbReference type="GO" id="GO:0032587">
    <property type="term" value="C:ruffle membrane"/>
    <property type="evidence" value="ECO:0007669"/>
    <property type="project" value="TreeGrafter"/>
</dbReference>
<protein>
    <submittedName>
        <fullName evidence="9">EPS8 signaling adaptor L3b</fullName>
    </submittedName>
</protein>
<dbReference type="Ensembl" id="ENSDCDT00010049804.1">
    <property type="protein sequence ID" value="ENSDCDP00010039985.1"/>
    <property type="gene ID" value="ENSDCDG00010025603.1"/>
</dbReference>
<evidence type="ECO:0000313" key="9">
    <source>
        <dbReference type="Ensembl" id="ENSDCDP00010039985.1"/>
    </source>
</evidence>
<comment type="similarity">
    <text evidence="2">Belongs to the EPS8 family.</text>
</comment>
<gene>
    <name evidence="9" type="primary">LOC114773148</name>
</gene>
<dbReference type="GO" id="GO:0031982">
    <property type="term" value="C:vesicle"/>
    <property type="evidence" value="ECO:0007669"/>
    <property type="project" value="TreeGrafter"/>
</dbReference>
<accession>A0AAY4D373</accession>
<dbReference type="Gene3D" id="1.10.150.50">
    <property type="entry name" value="Transcription Factor, Ets-1"/>
    <property type="match status" value="1"/>
</dbReference>
<dbReference type="Pfam" id="PF18016">
    <property type="entry name" value="SAM_3"/>
    <property type="match status" value="1"/>
</dbReference>
<dbReference type="PANTHER" id="PTHR12287">
    <property type="entry name" value="EPIDERMAL GROWTH FACTOR RECEPTOR KINASE SUBSTRATE EPS8-RELATED PROTEIN"/>
    <property type="match status" value="1"/>
</dbReference>
<feature type="region of interest" description="Disordered" evidence="7">
    <location>
        <begin position="1"/>
        <end position="33"/>
    </location>
</feature>